<evidence type="ECO:0000313" key="2">
    <source>
        <dbReference type="EMBL" id="KAG1530250.1"/>
    </source>
</evidence>
<proteinExistence type="predicted"/>
<name>A0A9P6XR06_9FUNG</name>
<dbReference type="AlphaFoldDB" id="A0A9P6XR06"/>
<sequence length="100" mass="10699">MASAAPSFSAARARMPEPQPKSSTRWPCSWPSTASWSSQRRHSAVVGWVPEPNARPGSSRTTAASAACAASGSSWFHGTIQVRLPKSIGWNWSSQARSQS</sequence>
<feature type="compositionally biased region" description="Low complexity" evidence="1">
    <location>
        <begin position="1"/>
        <end position="13"/>
    </location>
</feature>
<keyword evidence="3" id="KW-1185">Reference proteome</keyword>
<reference evidence="2 3" key="1">
    <citation type="journal article" date="2020" name="Microb. Genom.">
        <title>Genetic diversity of clinical and environmental Mucorales isolates obtained from an investigation of mucormycosis cases among solid organ transplant recipients.</title>
        <authorList>
            <person name="Nguyen M.H."/>
            <person name="Kaul D."/>
            <person name="Muto C."/>
            <person name="Cheng S.J."/>
            <person name="Richter R.A."/>
            <person name="Bruno V.M."/>
            <person name="Liu G."/>
            <person name="Beyhan S."/>
            <person name="Sundermann A.J."/>
            <person name="Mounaud S."/>
            <person name="Pasculle A.W."/>
            <person name="Nierman W.C."/>
            <person name="Driscoll E."/>
            <person name="Cumbie R."/>
            <person name="Clancy C.J."/>
            <person name="Dupont C.L."/>
        </authorList>
    </citation>
    <scope>NUCLEOTIDE SEQUENCE [LARGE SCALE GENOMIC DNA]</scope>
    <source>
        <strain evidence="2 3">GL24</strain>
    </source>
</reference>
<gene>
    <name evidence="2" type="ORF">G6F50_017444</name>
</gene>
<organism evidence="2 3">
    <name type="scientific">Rhizopus delemar</name>
    <dbReference type="NCBI Taxonomy" id="936053"/>
    <lineage>
        <taxon>Eukaryota</taxon>
        <taxon>Fungi</taxon>
        <taxon>Fungi incertae sedis</taxon>
        <taxon>Mucoromycota</taxon>
        <taxon>Mucoromycotina</taxon>
        <taxon>Mucoromycetes</taxon>
        <taxon>Mucorales</taxon>
        <taxon>Mucorineae</taxon>
        <taxon>Rhizopodaceae</taxon>
        <taxon>Rhizopus</taxon>
    </lineage>
</organism>
<dbReference type="Proteomes" id="UP000740926">
    <property type="component" value="Unassembled WGS sequence"/>
</dbReference>
<evidence type="ECO:0000313" key="3">
    <source>
        <dbReference type="Proteomes" id="UP000740926"/>
    </source>
</evidence>
<protein>
    <submittedName>
        <fullName evidence="2">Uncharacterized protein</fullName>
    </submittedName>
</protein>
<accession>A0A9P6XR06</accession>
<evidence type="ECO:0000256" key="1">
    <source>
        <dbReference type="SAM" id="MobiDB-lite"/>
    </source>
</evidence>
<feature type="compositionally biased region" description="Polar residues" evidence="1">
    <location>
        <begin position="20"/>
        <end position="38"/>
    </location>
</feature>
<feature type="region of interest" description="Disordered" evidence="1">
    <location>
        <begin position="1"/>
        <end position="42"/>
    </location>
</feature>
<dbReference type="EMBL" id="JAANIU010012845">
    <property type="protein sequence ID" value="KAG1530250.1"/>
    <property type="molecule type" value="Genomic_DNA"/>
</dbReference>
<comment type="caution">
    <text evidence="2">The sequence shown here is derived from an EMBL/GenBank/DDBJ whole genome shotgun (WGS) entry which is preliminary data.</text>
</comment>